<dbReference type="EMBL" id="CAEZZP010000004">
    <property type="protein sequence ID" value="CAB4761702.1"/>
    <property type="molecule type" value="Genomic_DNA"/>
</dbReference>
<dbReference type="GO" id="GO:0008757">
    <property type="term" value="F:S-adenosylmethionine-dependent methyltransferase activity"/>
    <property type="evidence" value="ECO:0007669"/>
    <property type="project" value="InterPro"/>
</dbReference>
<dbReference type="EMBL" id="CAFBMF010000008">
    <property type="protein sequence ID" value="CAB4889763.1"/>
    <property type="molecule type" value="Genomic_DNA"/>
</dbReference>
<evidence type="ECO:0000313" key="10">
    <source>
        <dbReference type="EMBL" id="CAB5020540.1"/>
    </source>
</evidence>
<dbReference type="SUPFAM" id="SSF53335">
    <property type="entry name" value="S-adenosyl-L-methionine-dependent methyltransferases"/>
    <property type="match status" value="1"/>
</dbReference>
<feature type="region of interest" description="Disordered" evidence="3">
    <location>
        <begin position="1"/>
        <end position="22"/>
    </location>
</feature>
<evidence type="ECO:0000259" key="4">
    <source>
        <dbReference type="Pfam" id="PF05175"/>
    </source>
</evidence>
<sequence length="207" mass="22423">MSVPDAPSNLPPAHYFNEDPDVPSARKRIDVSLPDGSFSIETDTGVFSHGRVDSGTKVLLMEAPALPTSGNVLDLGCGSGPIAMTMARRAPGCGVWAIDVNERARQLTRDNASALGLTNVTVATPDEVPDSVIFDVIWSNPPIKVGKQELHELLNRWLARLSPDGYAVLVVNKNLGSDSLAKWLTERGWTVKRISSRQGFRVLTVKH</sequence>
<reference evidence="10" key="1">
    <citation type="submission" date="2020-05" db="EMBL/GenBank/DDBJ databases">
        <authorList>
            <person name="Chiriac C."/>
            <person name="Salcher M."/>
            <person name="Ghai R."/>
            <person name="Kavagutti S V."/>
        </authorList>
    </citation>
    <scope>NUCLEOTIDE SEQUENCE</scope>
</reference>
<evidence type="ECO:0000256" key="2">
    <source>
        <dbReference type="ARBA" id="ARBA00022679"/>
    </source>
</evidence>
<dbReference type="EMBL" id="CAFAAL010000002">
    <property type="protein sequence ID" value="CAB4791658.1"/>
    <property type="molecule type" value="Genomic_DNA"/>
</dbReference>
<gene>
    <name evidence="5" type="ORF">UFOPK2658_00133</name>
    <name evidence="6" type="ORF">UFOPK2880_00153</name>
    <name evidence="7" type="ORF">UFOPK3004_00057</name>
    <name evidence="8" type="ORF">UFOPK3304_00055</name>
    <name evidence="9" type="ORF">UFOPK3494_00250</name>
    <name evidence="10" type="ORF">UFOPK4134_00247</name>
</gene>
<dbReference type="InterPro" id="IPR007848">
    <property type="entry name" value="Small_mtfrase_dom"/>
</dbReference>
<evidence type="ECO:0000313" key="8">
    <source>
        <dbReference type="EMBL" id="CAB4855308.1"/>
    </source>
</evidence>
<evidence type="ECO:0000256" key="1">
    <source>
        <dbReference type="ARBA" id="ARBA00022603"/>
    </source>
</evidence>
<protein>
    <submittedName>
        <fullName evidence="10">Unannotated protein</fullName>
    </submittedName>
</protein>
<evidence type="ECO:0000313" key="9">
    <source>
        <dbReference type="EMBL" id="CAB4889763.1"/>
    </source>
</evidence>
<dbReference type="InterPro" id="IPR046977">
    <property type="entry name" value="RsmC/RlmG"/>
</dbReference>
<name>A0A6J7QS31_9ZZZZ</name>
<evidence type="ECO:0000256" key="3">
    <source>
        <dbReference type="SAM" id="MobiDB-lite"/>
    </source>
</evidence>
<evidence type="ECO:0000313" key="7">
    <source>
        <dbReference type="EMBL" id="CAB4791658.1"/>
    </source>
</evidence>
<dbReference type="EMBL" id="CAFBLJ010000001">
    <property type="protein sequence ID" value="CAB4855308.1"/>
    <property type="molecule type" value="Genomic_DNA"/>
</dbReference>
<organism evidence="10">
    <name type="scientific">freshwater metagenome</name>
    <dbReference type="NCBI Taxonomy" id="449393"/>
    <lineage>
        <taxon>unclassified sequences</taxon>
        <taxon>metagenomes</taxon>
        <taxon>ecological metagenomes</taxon>
    </lineage>
</organism>
<feature type="domain" description="Methyltransferase small" evidence="4">
    <location>
        <begin position="39"/>
        <end position="203"/>
    </location>
</feature>
<dbReference type="Pfam" id="PF05175">
    <property type="entry name" value="MTS"/>
    <property type="match status" value="1"/>
</dbReference>
<accession>A0A6J7QS31</accession>
<dbReference type="PANTHER" id="PTHR47816">
    <property type="entry name" value="RIBOSOMAL RNA SMALL SUBUNIT METHYLTRANSFERASE C"/>
    <property type="match status" value="1"/>
</dbReference>
<dbReference type="EMBL" id="CAEZYH010000002">
    <property type="protein sequence ID" value="CAB4706594.1"/>
    <property type="molecule type" value="Genomic_DNA"/>
</dbReference>
<proteinExistence type="predicted"/>
<keyword evidence="1" id="KW-0489">Methyltransferase</keyword>
<dbReference type="InterPro" id="IPR029063">
    <property type="entry name" value="SAM-dependent_MTases_sf"/>
</dbReference>
<dbReference type="GO" id="GO:0032259">
    <property type="term" value="P:methylation"/>
    <property type="evidence" value="ECO:0007669"/>
    <property type="project" value="UniProtKB-KW"/>
</dbReference>
<dbReference type="EMBL" id="CAFBPS010000008">
    <property type="protein sequence ID" value="CAB5020540.1"/>
    <property type="molecule type" value="Genomic_DNA"/>
</dbReference>
<dbReference type="AlphaFoldDB" id="A0A6J7QS31"/>
<evidence type="ECO:0000313" key="5">
    <source>
        <dbReference type="EMBL" id="CAB4706594.1"/>
    </source>
</evidence>
<dbReference type="Gene3D" id="3.40.50.150">
    <property type="entry name" value="Vaccinia Virus protein VP39"/>
    <property type="match status" value="1"/>
</dbReference>
<keyword evidence="2" id="KW-0808">Transferase</keyword>
<dbReference type="CDD" id="cd02440">
    <property type="entry name" value="AdoMet_MTases"/>
    <property type="match status" value="1"/>
</dbReference>
<evidence type="ECO:0000313" key="6">
    <source>
        <dbReference type="EMBL" id="CAB4761702.1"/>
    </source>
</evidence>
<dbReference type="PANTHER" id="PTHR47816:SF4">
    <property type="entry name" value="RIBOSOMAL RNA SMALL SUBUNIT METHYLTRANSFERASE C"/>
    <property type="match status" value="1"/>
</dbReference>